<protein>
    <recommendedName>
        <fullName evidence="3">Histidine kinase</fullName>
    </recommendedName>
</protein>
<reference evidence="2" key="1">
    <citation type="journal article" date="2019" name="Int. J. Syst. Evol. Microbiol.">
        <title>The Global Catalogue of Microorganisms (GCM) 10K type strain sequencing project: providing services to taxonomists for standard genome sequencing and annotation.</title>
        <authorList>
            <consortium name="The Broad Institute Genomics Platform"/>
            <consortium name="The Broad Institute Genome Sequencing Center for Infectious Disease"/>
            <person name="Wu L."/>
            <person name="Ma J."/>
        </authorList>
    </citation>
    <scope>NUCLEOTIDE SEQUENCE [LARGE SCALE GENOMIC DNA]</scope>
    <source>
        <strain evidence="2">CGMCC 1.8957</strain>
    </source>
</reference>
<gene>
    <name evidence="1" type="ORF">GCM10008023_41320</name>
</gene>
<organism evidence="1 2">
    <name type="scientific">Sphingomonas glacialis</name>
    <dbReference type="NCBI Taxonomy" id="658225"/>
    <lineage>
        <taxon>Bacteria</taxon>
        <taxon>Pseudomonadati</taxon>
        <taxon>Pseudomonadota</taxon>
        <taxon>Alphaproteobacteria</taxon>
        <taxon>Sphingomonadales</taxon>
        <taxon>Sphingomonadaceae</taxon>
        <taxon>Sphingomonas</taxon>
    </lineage>
</organism>
<evidence type="ECO:0000313" key="2">
    <source>
        <dbReference type="Proteomes" id="UP000652430"/>
    </source>
</evidence>
<dbReference type="Proteomes" id="UP000652430">
    <property type="component" value="Unassembled WGS sequence"/>
</dbReference>
<evidence type="ECO:0008006" key="3">
    <source>
        <dbReference type="Google" id="ProtNLM"/>
    </source>
</evidence>
<keyword evidence="2" id="KW-1185">Reference proteome</keyword>
<accession>A0ABQ3LUL7</accession>
<comment type="caution">
    <text evidence="1">The sequence shown here is derived from an EMBL/GenBank/DDBJ whole genome shotgun (WGS) entry which is preliminary data.</text>
</comment>
<sequence length="87" mass="9728">MGQSWDIALEQYVDIPTSGPVIDPELPHRRLALAAEAAERLLAVEDSARMVDELRALIQSELRLDVFFNYRPLGGRLVLEARDGLTP</sequence>
<dbReference type="EMBL" id="BNAQ01000016">
    <property type="protein sequence ID" value="GHH26568.1"/>
    <property type="molecule type" value="Genomic_DNA"/>
</dbReference>
<name>A0ABQ3LUL7_9SPHN</name>
<evidence type="ECO:0000313" key="1">
    <source>
        <dbReference type="EMBL" id="GHH26568.1"/>
    </source>
</evidence>
<proteinExistence type="predicted"/>